<dbReference type="EMBL" id="AHKF01000008">
    <property type="protein sequence ID" value="EIA10321.1"/>
    <property type="molecule type" value="Genomic_DNA"/>
</dbReference>
<dbReference type="STRING" id="1086011.HJ01_00416"/>
<dbReference type="Pfam" id="PF17973">
    <property type="entry name" value="bMG10"/>
    <property type="match status" value="1"/>
</dbReference>
<name>H7FME7_FLAFP</name>
<evidence type="ECO:0000313" key="3">
    <source>
        <dbReference type="Proteomes" id="UP000005566"/>
    </source>
</evidence>
<feature type="domain" description="Bacterial alpha-2-macroglobulin MG10" evidence="1">
    <location>
        <begin position="2"/>
        <end position="43"/>
    </location>
</feature>
<keyword evidence="3" id="KW-1185">Reference proteome</keyword>
<sequence>MTIGDLVTVRLIISTKEDMESVNLKDIRASSLEPVDVLSGTNTKIP</sequence>
<protein>
    <recommendedName>
        <fullName evidence="1">Bacterial alpha-2-macroglobulin MG10 domain-containing protein</fullName>
    </recommendedName>
</protein>
<comment type="caution">
    <text evidence="2">The sequence shown here is derived from an EMBL/GenBank/DDBJ whole genome shotgun (WGS) entry which is preliminary data.</text>
</comment>
<organism evidence="2 3">
    <name type="scientific">Flavobacterium frigoris (strain PS1)</name>
    <dbReference type="NCBI Taxonomy" id="1086011"/>
    <lineage>
        <taxon>Bacteria</taxon>
        <taxon>Pseudomonadati</taxon>
        <taxon>Bacteroidota</taxon>
        <taxon>Flavobacteriia</taxon>
        <taxon>Flavobacteriales</taxon>
        <taxon>Flavobacteriaceae</taxon>
        <taxon>Flavobacterium</taxon>
    </lineage>
</organism>
<evidence type="ECO:0000259" key="1">
    <source>
        <dbReference type="Pfam" id="PF17973"/>
    </source>
</evidence>
<dbReference type="Proteomes" id="UP000005566">
    <property type="component" value="Unassembled WGS sequence"/>
</dbReference>
<reference evidence="2 3" key="1">
    <citation type="journal article" date="2014" name="Acta Crystallogr. D">
        <title>Structure-based characterization and antifreeze properties of a hyperactive ice-binding protein from the Antarctic bacterium Flavobacterium frigoris PS1.</title>
        <authorList>
            <person name="Do H."/>
            <person name="Kim S.J."/>
            <person name="Kim H.J."/>
            <person name="Lee J.H."/>
        </authorList>
    </citation>
    <scope>NUCLEOTIDE SEQUENCE [LARGE SCALE GENOMIC DNA]</scope>
    <source>
        <strain evidence="2 3">PS1</strain>
    </source>
</reference>
<dbReference type="PATRIC" id="fig|1086011.3.peg.406"/>
<evidence type="ECO:0000313" key="2">
    <source>
        <dbReference type="EMBL" id="EIA10321.1"/>
    </source>
</evidence>
<accession>H7FME7</accession>
<gene>
    <name evidence="2" type="ORF">HJ01_00416</name>
</gene>
<dbReference type="InterPro" id="IPR041246">
    <property type="entry name" value="Bact_MG10"/>
</dbReference>
<dbReference type="AlphaFoldDB" id="H7FME7"/>
<dbReference type="OrthoDB" id="9767116at2"/>
<proteinExistence type="predicted"/>